<accession>A0AAF0TFE7</accession>
<proteinExistence type="predicted"/>
<evidence type="ECO:0000313" key="3">
    <source>
        <dbReference type="Proteomes" id="UP001234989"/>
    </source>
</evidence>
<gene>
    <name evidence="2" type="ORF">MTR67_011752</name>
</gene>
<sequence length="177" mass="20647">MVELVSSMENLYFLAHVQYFENESATAHAFLYVTSGNSSSQDNKVMCVVYFTMYEMMLVALTPNYHIAPVSWTLVVICCNEDSIDLTLSSQYLDYLKTFYEEMQLDKQRQLLGKLPEIEEEEEEEGEEAGEEAGETGEAEEEEKEKEKKKEKKKENKKENKKQKKIKRKKKTQSLKK</sequence>
<dbReference type="Proteomes" id="UP001234989">
    <property type="component" value="Chromosome 3"/>
</dbReference>
<dbReference type="Pfam" id="PF06405">
    <property type="entry name" value="RCC_reductase"/>
    <property type="match status" value="1"/>
</dbReference>
<protein>
    <submittedName>
        <fullName evidence="2">Uncharacterized protein</fullName>
    </submittedName>
</protein>
<dbReference type="EMBL" id="CP133614">
    <property type="protein sequence ID" value="WMV18367.1"/>
    <property type="molecule type" value="Genomic_DNA"/>
</dbReference>
<organism evidence="2 3">
    <name type="scientific">Solanum verrucosum</name>
    <dbReference type="NCBI Taxonomy" id="315347"/>
    <lineage>
        <taxon>Eukaryota</taxon>
        <taxon>Viridiplantae</taxon>
        <taxon>Streptophyta</taxon>
        <taxon>Embryophyta</taxon>
        <taxon>Tracheophyta</taxon>
        <taxon>Spermatophyta</taxon>
        <taxon>Magnoliopsida</taxon>
        <taxon>eudicotyledons</taxon>
        <taxon>Gunneridae</taxon>
        <taxon>Pentapetalae</taxon>
        <taxon>asterids</taxon>
        <taxon>lamiids</taxon>
        <taxon>Solanales</taxon>
        <taxon>Solanaceae</taxon>
        <taxon>Solanoideae</taxon>
        <taxon>Solaneae</taxon>
        <taxon>Solanum</taxon>
    </lineage>
</organism>
<evidence type="ECO:0000313" key="2">
    <source>
        <dbReference type="EMBL" id="WMV18367.1"/>
    </source>
</evidence>
<keyword evidence="3" id="KW-1185">Reference proteome</keyword>
<feature type="compositionally biased region" description="Acidic residues" evidence="1">
    <location>
        <begin position="118"/>
        <end position="144"/>
    </location>
</feature>
<feature type="region of interest" description="Disordered" evidence="1">
    <location>
        <begin position="117"/>
        <end position="177"/>
    </location>
</feature>
<dbReference type="AlphaFoldDB" id="A0AAF0TFE7"/>
<feature type="compositionally biased region" description="Basic and acidic residues" evidence="1">
    <location>
        <begin position="145"/>
        <end position="158"/>
    </location>
</feature>
<reference evidence="2" key="1">
    <citation type="submission" date="2023-08" db="EMBL/GenBank/DDBJ databases">
        <title>A de novo genome assembly of Solanum verrucosum Schlechtendal, a Mexican diploid species geographically isolated from the other diploid A-genome species in potato relatives.</title>
        <authorList>
            <person name="Hosaka K."/>
        </authorList>
    </citation>
    <scope>NUCLEOTIDE SEQUENCE</scope>
    <source>
        <tissue evidence="2">Young leaves</tissue>
    </source>
</reference>
<feature type="compositionally biased region" description="Basic residues" evidence="1">
    <location>
        <begin position="159"/>
        <end position="177"/>
    </location>
</feature>
<name>A0AAF0TFE7_SOLVR</name>
<dbReference type="GO" id="GO:0051743">
    <property type="term" value="F:red chlorophyll catabolite reductase activity"/>
    <property type="evidence" value="ECO:0007669"/>
    <property type="project" value="InterPro"/>
</dbReference>
<dbReference type="InterPro" id="IPR009439">
    <property type="entry name" value="RCC_reductase"/>
</dbReference>
<evidence type="ECO:0000256" key="1">
    <source>
        <dbReference type="SAM" id="MobiDB-lite"/>
    </source>
</evidence>